<gene>
    <name evidence="1" type="ORF">JET18_03670</name>
</gene>
<comment type="caution">
    <text evidence="1">The sequence shown here is derived from an EMBL/GenBank/DDBJ whole genome shotgun (WGS) entry which is preliminary data.</text>
</comment>
<dbReference type="RefSeq" id="WP_202089257.1">
    <property type="nucleotide sequence ID" value="NZ_JAELVM010000001.1"/>
</dbReference>
<evidence type="ECO:0000313" key="1">
    <source>
        <dbReference type="EMBL" id="MBL1219920.1"/>
    </source>
</evidence>
<reference evidence="1 2" key="1">
    <citation type="submission" date="2020-12" db="EMBL/GenBank/DDBJ databases">
        <title>Chryseobacterium endoalhailicus sp. nov., isolated from seed of leguminous plant.</title>
        <authorList>
            <person name="Zhang X."/>
        </authorList>
    </citation>
    <scope>NUCLEOTIDE SEQUENCE [LARGE SCALE GENOMIC DNA]</scope>
    <source>
        <strain evidence="1 2">L7</strain>
    </source>
</reference>
<proteinExistence type="predicted"/>
<name>A0ABS1QBD7_9FLAO</name>
<keyword evidence="2" id="KW-1185">Reference proteome</keyword>
<dbReference type="EMBL" id="JAELVM010000001">
    <property type="protein sequence ID" value="MBL1219920.1"/>
    <property type="molecule type" value="Genomic_DNA"/>
</dbReference>
<accession>A0ABS1QBD7</accession>
<organism evidence="1 2">
    <name type="scientific">Chryseobacterium endalhagicum</name>
    <dbReference type="NCBI Taxonomy" id="2797638"/>
    <lineage>
        <taxon>Bacteria</taxon>
        <taxon>Pseudomonadati</taxon>
        <taxon>Bacteroidota</taxon>
        <taxon>Flavobacteriia</taxon>
        <taxon>Flavobacteriales</taxon>
        <taxon>Weeksellaceae</taxon>
        <taxon>Chryseobacterium group</taxon>
        <taxon>Chryseobacterium</taxon>
    </lineage>
</organism>
<dbReference type="Proteomes" id="UP000661696">
    <property type="component" value="Unassembled WGS sequence"/>
</dbReference>
<protein>
    <submittedName>
        <fullName evidence="1">Uncharacterized protein</fullName>
    </submittedName>
</protein>
<sequence length="199" mass="22599">MKYFPLLILIALPMISCSENDDSVTENPRPAEKDVYAFDYKSYAVQSISAYKGPSGQKTSPAESYLKHYWSTYQEPAWKKISLDLKNNSLQLISGGSADLTYSMKIEKDSVFINENNGLSFIGLFNKSEASFTLKRSFRYIKKMPRENVNALTISQKAVFGDTGYQDIFGNGVFSNPLEMTETGDDIIWTNVDYYYKNL</sequence>
<evidence type="ECO:0000313" key="2">
    <source>
        <dbReference type="Proteomes" id="UP000661696"/>
    </source>
</evidence>